<dbReference type="Proteomes" id="UP001428341">
    <property type="component" value="Unassembled WGS sequence"/>
</dbReference>
<name>A0AAP0MQP8_9ROSI</name>
<evidence type="ECO:0000313" key="3">
    <source>
        <dbReference type="Proteomes" id="UP001428341"/>
    </source>
</evidence>
<protein>
    <submittedName>
        <fullName evidence="2">Uncharacterized protein</fullName>
    </submittedName>
</protein>
<keyword evidence="3" id="KW-1185">Reference proteome</keyword>
<reference evidence="2 3" key="1">
    <citation type="submission" date="2024-05" db="EMBL/GenBank/DDBJ databases">
        <title>Haplotype-resolved chromosome-level genome assembly of Huyou (Citrus changshanensis).</title>
        <authorList>
            <person name="Miao C."/>
            <person name="Chen W."/>
            <person name="Wu Y."/>
            <person name="Wang L."/>
            <person name="Zhao S."/>
            <person name="Grierson D."/>
            <person name="Xu C."/>
            <person name="Chen K."/>
        </authorList>
    </citation>
    <scope>NUCLEOTIDE SEQUENCE [LARGE SCALE GENOMIC DNA]</scope>
    <source>
        <strain evidence="2">01-14</strain>
        <tissue evidence="2">Leaf</tissue>
    </source>
</reference>
<dbReference type="AlphaFoldDB" id="A0AAP0MQP8"/>
<organism evidence="2 3">
    <name type="scientific">Citrus x changshan-huyou</name>
    <dbReference type="NCBI Taxonomy" id="2935761"/>
    <lineage>
        <taxon>Eukaryota</taxon>
        <taxon>Viridiplantae</taxon>
        <taxon>Streptophyta</taxon>
        <taxon>Embryophyta</taxon>
        <taxon>Tracheophyta</taxon>
        <taxon>Spermatophyta</taxon>
        <taxon>Magnoliopsida</taxon>
        <taxon>eudicotyledons</taxon>
        <taxon>Gunneridae</taxon>
        <taxon>Pentapetalae</taxon>
        <taxon>rosids</taxon>
        <taxon>malvids</taxon>
        <taxon>Sapindales</taxon>
        <taxon>Rutaceae</taxon>
        <taxon>Aurantioideae</taxon>
        <taxon>Citrus</taxon>
    </lineage>
</organism>
<proteinExistence type="predicted"/>
<accession>A0AAP0MQP8</accession>
<feature type="region of interest" description="Disordered" evidence="1">
    <location>
        <begin position="56"/>
        <end position="86"/>
    </location>
</feature>
<feature type="compositionally biased region" description="Basic and acidic residues" evidence="1">
    <location>
        <begin position="56"/>
        <end position="69"/>
    </location>
</feature>
<evidence type="ECO:0000256" key="1">
    <source>
        <dbReference type="SAM" id="MobiDB-lite"/>
    </source>
</evidence>
<sequence>MEEIKRSKEEEANPSVKKKLVKEVKGVVDEAPRSFSESDDKREILKGINNENKLIMKEGDDEGIKRLPHQEVPQPGDFSSEALEHL</sequence>
<comment type="caution">
    <text evidence="2">The sequence shown here is derived from an EMBL/GenBank/DDBJ whole genome shotgun (WGS) entry which is preliminary data.</text>
</comment>
<evidence type="ECO:0000313" key="2">
    <source>
        <dbReference type="EMBL" id="KAK9221476.1"/>
    </source>
</evidence>
<dbReference type="EMBL" id="JBCGBO010000002">
    <property type="protein sequence ID" value="KAK9221476.1"/>
    <property type="molecule type" value="Genomic_DNA"/>
</dbReference>
<gene>
    <name evidence="2" type="ORF">WN944_009902</name>
</gene>